<dbReference type="EMBL" id="OBEG01000002">
    <property type="protein sequence ID" value="SNY81158.1"/>
    <property type="molecule type" value="Genomic_DNA"/>
</dbReference>
<dbReference type="STRING" id="1379680.GCA_001612615_02507"/>
<dbReference type="AlphaFoldDB" id="A0A285L884"/>
<name>A0A285L884_9NOCA</name>
<organism evidence="1 2">
    <name type="scientific">Nocardia amikacinitolerans</name>
    <dbReference type="NCBI Taxonomy" id="756689"/>
    <lineage>
        <taxon>Bacteria</taxon>
        <taxon>Bacillati</taxon>
        <taxon>Actinomycetota</taxon>
        <taxon>Actinomycetes</taxon>
        <taxon>Mycobacteriales</taxon>
        <taxon>Nocardiaceae</taxon>
        <taxon>Nocardia</taxon>
    </lineage>
</organism>
<sequence>MEIVTAARDYSELHALIDQLNPSQADEVRRHVLRLVQPRSERFSVLRTFDGPSTDLGARAKDVLRDEIGESDADR</sequence>
<dbReference type="Proteomes" id="UP000219565">
    <property type="component" value="Unassembled WGS sequence"/>
</dbReference>
<evidence type="ECO:0000313" key="2">
    <source>
        <dbReference type="Proteomes" id="UP000219565"/>
    </source>
</evidence>
<proteinExistence type="predicted"/>
<gene>
    <name evidence="1" type="ORF">SAMN04244553_2741</name>
</gene>
<reference evidence="1 2" key="1">
    <citation type="submission" date="2017-09" db="EMBL/GenBank/DDBJ databases">
        <authorList>
            <person name="Ehlers B."/>
            <person name="Leendertz F.H."/>
        </authorList>
    </citation>
    <scope>NUCLEOTIDE SEQUENCE [LARGE SCALE GENOMIC DNA]</scope>
    <source>
        <strain evidence="1 2">DSM 45537</strain>
    </source>
</reference>
<accession>A0A285L884</accession>
<protein>
    <submittedName>
        <fullName evidence="1">Uncharacterized protein</fullName>
    </submittedName>
</protein>
<keyword evidence="2" id="KW-1185">Reference proteome</keyword>
<evidence type="ECO:0000313" key="1">
    <source>
        <dbReference type="EMBL" id="SNY81158.1"/>
    </source>
</evidence>